<dbReference type="Gene3D" id="3.50.30.40">
    <property type="entry name" value="Ribonuclease E inhibitor RraA/RraA-like"/>
    <property type="match status" value="1"/>
</dbReference>
<dbReference type="InterPro" id="IPR036704">
    <property type="entry name" value="RraA/RraA-like_sf"/>
</dbReference>
<dbReference type="RefSeq" id="WP_093558239.1">
    <property type="nucleotide sequence ID" value="NZ_FPBO01000028.1"/>
</dbReference>
<feature type="binding site" evidence="9">
    <location>
        <begin position="80"/>
        <end position="83"/>
    </location>
    <ligand>
        <name>substrate</name>
    </ligand>
</feature>
<comment type="cofactor">
    <cofactor evidence="2 10">
        <name>a divalent metal cation</name>
        <dbReference type="ChEBI" id="CHEBI:60240"/>
    </cofactor>
</comment>
<dbReference type="EC" id="4.1.1.112" evidence="10"/>
<dbReference type="GO" id="GO:0051252">
    <property type="term" value="P:regulation of RNA metabolic process"/>
    <property type="evidence" value="ECO:0007669"/>
    <property type="project" value="InterPro"/>
</dbReference>
<evidence type="ECO:0000313" key="12">
    <source>
        <dbReference type="Proteomes" id="UP000199391"/>
    </source>
</evidence>
<name>A0A1I7LFS6_9BURK</name>
<dbReference type="AlphaFoldDB" id="A0A1I7LFS6"/>
<proteinExistence type="inferred from homology"/>
<dbReference type="GO" id="GO:0008948">
    <property type="term" value="F:oxaloacetate decarboxylase activity"/>
    <property type="evidence" value="ECO:0007669"/>
    <property type="project" value="UniProtKB-EC"/>
</dbReference>
<comment type="subunit">
    <text evidence="4 10">Homotrimer.</text>
</comment>
<dbReference type="SUPFAM" id="SSF89562">
    <property type="entry name" value="RraA-like"/>
    <property type="match status" value="1"/>
</dbReference>
<evidence type="ECO:0000256" key="8">
    <source>
        <dbReference type="ARBA" id="ARBA00047973"/>
    </source>
</evidence>
<keyword evidence="12" id="KW-1185">Reference proteome</keyword>
<reference evidence="12" key="1">
    <citation type="submission" date="2016-10" db="EMBL/GenBank/DDBJ databases">
        <authorList>
            <person name="Varghese N."/>
            <person name="Submissions S."/>
        </authorList>
    </citation>
    <scope>NUCLEOTIDE SEQUENCE [LARGE SCALE GENOMIC DNA]</scope>
    <source>
        <strain evidence="12">CGMCC 1.11014</strain>
    </source>
</reference>
<protein>
    <recommendedName>
        <fullName evidence="10">4-hydroxy-4-methyl-2-oxoglutarate aldolase</fullName>
        <shortName evidence="10">HMG aldolase</shortName>
        <ecNumber evidence="10">4.1.1.112</ecNumber>
        <ecNumber evidence="10">4.1.3.17</ecNumber>
    </recommendedName>
    <alternativeName>
        <fullName evidence="10">Oxaloacetate decarboxylase</fullName>
    </alternativeName>
</protein>
<feature type="binding site" evidence="9">
    <location>
        <position position="103"/>
    </location>
    <ligand>
        <name>Mg(2+)</name>
        <dbReference type="ChEBI" id="CHEBI:18420"/>
    </ligand>
</feature>
<evidence type="ECO:0000256" key="4">
    <source>
        <dbReference type="ARBA" id="ARBA00011233"/>
    </source>
</evidence>
<dbReference type="GO" id="GO:0046872">
    <property type="term" value="F:metal ion binding"/>
    <property type="evidence" value="ECO:0007669"/>
    <property type="project" value="UniProtKB-KW"/>
</dbReference>
<comment type="function">
    <text evidence="7 10">Catalyzes the aldol cleavage of 4-hydroxy-4-methyl-2-oxoglutarate (HMG) into 2 molecules of pyruvate. Also contains a secondary oxaloacetate (OAA) decarboxylase activity due to the common pyruvate enolate transition state formed following C-C bond cleavage in the retro-aldol and decarboxylation reactions.</text>
</comment>
<dbReference type="GO" id="GO:0047443">
    <property type="term" value="F:4-hydroxy-4-methyl-2-oxoglutarate aldolase activity"/>
    <property type="evidence" value="ECO:0007669"/>
    <property type="project" value="UniProtKB-EC"/>
</dbReference>
<dbReference type="NCBIfam" id="NF006875">
    <property type="entry name" value="PRK09372.1"/>
    <property type="match status" value="1"/>
</dbReference>
<dbReference type="PANTHER" id="PTHR33254">
    <property type="entry name" value="4-HYDROXY-4-METHYL-2-OXOGLUTARATE ALDOLASE 3-RELATED"/>
    <property type="match status" value="1"/>
</dbReference>
<dbReference type="Pfam" id="PF03737">
    <property type="entry name" value="RraA-like"/>
    <property type="match status" value="1"/>
</dbReference>
<dbReference type="PANTHER" id="PTHR33254:SF4">
    <property type="entry name" value="4-HYDROXY-4-METHYL-2-OXOGLUTARATE ALDOLASE 3-RELATED"/>
    <property type="match status" value="1"/>
</dbReference>
<dbReference type="STRING" id="1035707.SAMN05216552_102890"/>
<keyword evidence="9" id="KW-0460">Magnesium</keyword>
<sequence length="164" mass="17185">MSFATTDLCDDHPELLESGALAVLPPLFTRYGKHARFSGPATTLKVFEDNALVRSTLETDGNGHVLVIDGGGSTRRALVGGQLGVLAQNNGWAGIVVYGCIRDTDEINACEVGVRALGAHPQKSSKKGDGDRNVRIQIAGVAVSPGDWIYADADGVLVSRGKLA</sequence>
<comment type="catalytic activity">
    <reaction evidence="8 10">
        <text>oxaloacetate + H(+) = pyruvate + CO2</text>
        <dbReference type="Rhea" id="RHEA:15641"/>
        <dbReference type="ChEBI" id="CHEBI:15361"/>
        <dbReference type="ChEBI" id="CHEBI:15378"/>
        <dbReference type="ChEBI" id="CHEBI:16452"/>
        <dbReference type="ChEBI" id="CHEBI:16526"/>
        <dbReference type="EC" id="4.1.1.112"/>
    </reaction>
</comment>
<dbReference type="NCBIfam" id="TIGR01935">
    <property type="entry name" value="NOT-MenG"/>
    <property type="match status" value="1"/>
</dbReference>
<dbReference type="EMBL" id="FPBO01000028">
    <property type="protein sequence ID" value="SFV08545.1"/>
    <property type="molecule type" value="Genomic_DNA"/>
</dbReference>
<evidence type="ECO:0000256" key="5">
    <source>
        <dbReference type="ARBA" id="ARBA00022723"/>
    </source>
</evidence>
<keyword evidence="5 9" id="KW-0479">Metal-binding</keyword>
<accession>A0A1I7LFS6</accession>
<dbReference type="Proteomes" id="UP000199391">
    <property type="component" value="Unassembled WGS sequence"/>
</dbReference>
<dbReference type="CDD" id="cd16841">
    <property type="entry name" value="RraA_family"/>
    <property type="match status" value="1"/>
</dbReference>
<feature type="binding site" evidence="9">
    <location>
        <position position="102"/>
    </location>
    <ligand>
        <name>substrate</name>
    </ligand>
</feature>
<gene>
    <name evidence="11" type="ORF">SAMN05216552_102890</name>
</gene>
<evidence type="ECO:0000256" key="9">
    <source>
        <dbReference type="PIRSR" id="PIRSR605493-1"/>
    </source>
</evidence>
<comment type="catalytic activity">
    <reaction evidence="1 10">
        <text>4-hydroxy-4-methyl-2-oxoglutarate = 2 pyruvate</text>
        <dbReference type="Rhea" id="RHEA:22748"/>
        <dbReference type="ChEBI" id="CHEBI:15361"/>
        <dbReference type="ChEBI" id="CHEBI:58276"/>
        <dbReference type="EC" id="4.1.3.17"/>
    </reaction>
</comment>
<dbReference type="OrthoDB" id="943692at2"/>
<evidence type="ECO:0000256" key="7">
    <source>
        <dbReference type="ARBA" id="ARBA00025046"/>
    </source>
</evidence>
<comment type="similarity">
    <text evidence="3 10">Belongs to the class II aldolase/RraA-like family.</text>
</comment>
<comment type="cofactor">
    <cofactor evidence="9">
        <name>Mg(2+)</name>
        <dbReference type="ChEBI" id="CHEBI:18420"/>
    </cofactor>
</comment>
<dbReference type="InterPro" id="IPR005493">
    <property type="entry name" value="RraA/RraA-like"/>
</dbReference>
<evidence type="ECO:0000313" key="11">
    <source>
        <dbReference type="EMBL" id="SFV08545.1"/>
    </source>
</evidence>
<dbReference type="InterPro" id="IPR010203">
    <property type="entry name" value="RraA"/>
</dbReference>
<evidence type="ECO:0000256" key="6">
    <source>
        <dbReference type="ARBA" id="ARBA00023239"/>
    </source>
</evidence>
<evidence type="ECO:0000256" key="10">
    <source>
        <dbReference type="RuleBase" id="RU004338"/>
    </source>
</evidence>
<evidence type="ECO:0000256" key="3">
    <source>
        <dbReference type="ARBA" id="ARBA00008621"/>
    </source>
</evidence>
<organism evidence="11 12">
    <name type="scientific">Pseudoduganella namucuonensis</name>
    <dbReference type="NCBI Taxonomy" id="1035707"/>
    <lineage>
        <taxon>Bacteria</taxon>
        <taxon>Pseudomonadati</taxon>
        <taxon>Pseudomonadota</taxon>
        <taxon>Betaproteobacteria</taxon>
        <taxon>Burkholderiales</taxon>
        <taxon>Oxalobacteraceae</taxon>
        <taxon>Telluria group</taxon>
        <taxon>Pseudoduganella</taxon>
    </lineage>
</organism>
<evidence type="ECO:0000256" key="2">
    <source>
        <dbReference type="ARBA" id="ARBA00001968"/>
    </source>
</evidence>
<keyword evidence="6 10" id="KW-0456">Lyase</keyword>
<dbReference type="GO" id="GO:0008428">
    <property type="term" value="F:ribonuclease inhibitor activity"/>
    <property type="evidence" value="ECO:0007669"/>
    <property type="project" value="InterPro"/>
</dbReference>
<dbReference type="EC" id="4.1.3.17" evidence="10"/>
<evidence type="ECO:0000256" key="1">
    <source>
        <dbReference type="ARBA" id="ARBA00001342"/>
    </source>
</evidence>